<comment type="function">
    <text evidence="5">NDH-1 shuttles electrons from NADH, via FMN and iron-sulfur (Fe-S) centers, to quinones in the respiratory chain. The immediate electron acceptor for the enzyme in this species is believed to be ubiquinone. Couples the redox reaction to proton translocation (for every two electrons transferred, four hydrogen ions are translocated across the cytoplasmic membrane), and thus conserves the redox energy in a proton gradient.</text>
</comment>
<feature type="domain" description="NADH:quinone oxidoreductase/Mrp antiporter transmembrane" evidence="7">
    <location>
        <begin position="132"/>
        <end position="435"/>
    </location>
</feature>
<feature type="transmembrane region" description="Helical" evidence="5">
    <location>
        <begin position="280"/>
        <end position="301"/>
    </location>
</feature>
<feature type="transmembrane region" description="Helical" evidence="5">
    <location>
        <begin position="308"/>
        <end position="328"/>
    </location>
</feature>
<evidence type="ECO:0000256" key="4">
    <source>
        <dbReference type="ARBA" id="ARBA00023136"/>
    </source>
</evidence>
<accession>A0A0K1P810</accession>
<evidence type="ECO:0000256" key="5">
    <source>
        <dbReference type="HAMAP-Rule" id="MF_00445"/>
    </source>
</evidence>
<keyword evidence="2 5" id="KW-0812">Transmembrane</keyword>
<dbReference type="GO" id="GO:0042773">
    <property type="term" value="P:ATP synthesis coupled electron transport"/>
    <property type="evidence" value="ECO:0007669"/>
    <property type="project" value="InterPro"/>
</dbReference>
<dbReference type="PATRIC" id="fig|1391653.3.peg.66"/>
<dbReference type="GO" id="GO:0050136">
    <property type="term" value="F:NADH dehydrogenase (quinone) (non-electrogenic) activity"/>
    <property type="evidence" value="ECO:0007669"/>
    <property type="project" value="UniProtKB-UniRule"/>
</dbReference>
<feature type="transmembrane region" description="Helical" evidence="5">
    <location>
        <begin position="207"/>
        <end position="232"/>
    </location>
</feature>
<feature type="transmembrane region" description="Helical" evidence="5">
    <location>
        <begin position="244"/>
        <end position="268"/>
    </location>
</feature>
<dbReference type="STRING" id="1391653.AKJ08_0060"/>
<reference evidence="8 9" key="1">
    <citation type="submission" date="2015-08" db="EMBL/GenBank/DDBJ databases">
        <authorList>
            <person name="Babu N.S."/>
            <person name="Beckwith C.J."/>
            <person name="Beseler K.G."/>
            <person name="Brison A."/>
            <person name="Carone J.V."/>
            <person name="Caskin T.P."/>
            <person name="Diamond M."/>
            <person name="Durham M.E."/>
            <person name="Foxe J.M."/>
            <person name="Go M."/>
            <person name="Henderson B.A."/>
            <person name="Jones I.B."/>
            <person name="McGettigan J.A."/>
            <person name="Micheletti S.J."/>
            <person name="Nasrallah M.E."/>
            <person name="Ortiz D."/>
            <person name="Piller C.R."/>
            <person name="Privatt S.R."/>
            <person name="Schneider S.L."/>
            <person name="Sharp S."/>
            <person name="Smith T.C."/>
            <person name="Stanton J.D."/>
            <person name="Ullery H.E."/>
            <person name="Wilson R.J."/>
            <person name="Serrano M.G."/>
            <person name="Buck G."/>
            <person name="Lee V."/>
            <person name="Wang Y."/>
            <person name="Carvalho R."/>
            <person name="Voegtly L."/>
            <person name="Shi R."/>
            <person name="Duckworth R."/>
            <person name="Johnson A."/>
            <person name="Loviza R."/>
            <person name="Walstead R."/>
            <person name="Shah Z."/>
            <person name="Kiflezghi M."/>
            <person name="Wade K."/>
            <person name="Ball S.L."/>
            <person name="Bradley K.W."/>
            <person name="Asai D.J."/>
            <person name="Bowman C.A."/>
            <person name="Russell D.A."/>
            <person name="Pope W.H."/>
            <person name="Jacobs-Sera D."/>
            <person name="Hendrix R.W."/>
            <person name="Hatfull G.F."/>
        </authorList>
    </citation>
    <scope>NUCLEOTIDE SEQUENCE [LARGE SCALE GENOMIC DNA]</scope>
    <source>
        <strain evidence="8 9">DSM 27710</strain>
    </source>
</reference>
<proteinExistence type="inferred from homology"/>
<dbReference type="InterPro" id="IPR010096">
    <property type="entry name" value="NADH-Q_OxRdtase_suN/2"/>
</dbReference>
<organism evidence="8 9">
    <name type="scientific">Vulgatibacter incomptus</name>
    <dbReference type="NCBI Taxonomy" id="1391653"/>
    <lineage>
        <taxon>Bacteria</taxon>
        <taxon>Pseudomonadati</taxon>
        <taxon>Myxococcota</taxon>
        <taxon>Myxococcia</taxon>
        <taxon>Myxococcales</taxon>
        <taxon>Cystobacterineae</taxon>
        <taxon>Vulgatibacteraceae</taxon>
        <taxon>Vulgatibacter</taxon>
    </lineage>
</organism>
<feature type="transmembrane region" description="Helical" evidence="5">
    <location>
        <begin position="340"/>
        <end position="361"/>
    </location>
</feature>
<feature type="transmembrane region" description="Helical" evidence="5">
    <location>
        <begin position="465"/>
        <end position="487"/>
    </location>
</feature>
<feature type="transmembrane region" description="Helical" evidence="5">
    <location>
        <begin position="43"/>
        <end position="61"/>
    </location>
</feature>
<evidence type="ECO:0000256" key="6">
    <source>
        <dbReference type="RuleBase" id="RU000320"/>
    </source>
</evidence>
<feature type="transmembrane region" description="Helical" evidence="5">
    <location>
        <begin position="135"/>
        <end position="156"/>
    </location>
</feature>
<feature type="transmembrane region" description="Helical" evidence="5">
    <location>
        <begin position="12"/>
        <end position="31"/>
    </location>
</feature>
<name>A0A0K1P810_9BACT</name>
<dbReference type="GO" id="GO:0008137">
    <property type="term" value="F:NADH dehydrogenase (ubiquinone) activity"/>
    <property type="evidence" value="ECO:0007669"/>
    <property type="project" value="InterPro"/>
</dbReference>
<evidence type="ECO:0000256" key="1">
    <source>
        <dbReference type="ARBA" id="ARBA00004127"/>
    </source>
</evidence>
<feature type="transmembrane region" description="Helical" evidence="5">
    <location>
        <begin position="386"/>
        <end position="408"/>
    </location>
</feature>
<gene>
    <name evidence="5" type="primary">nuoN</name>
    <name evidence="8" type="ORF">AKJ08_0060</name>
</gene>
<comment type="similarity">
    <text evidence="5">Belongs to the complex I subunit 2 family.</text>
</comment>
<keyword evidence="3 5" id="KW-1133">Transmembrane helix</keyword>
<feature type="transmembrane region" description="Helical" evidence="5">
    <location>
        <begin position="420"/>
        <end position="441"/>
    </location>
</feature>
<feature type="transmembrane region" description="Helical" evidence="5">
    <location>
        <begin position="112"/>
        <end position="129"/>
    </location>
</feature>
<keyword evidence="5" id="KW-0520">NAD</keyword>
<dbReference type="GO" id="GO:0012505">
    <property type="term" value="C:endomembrane system"/>
    <property type="evidence" value="ECO:0007669"/>
    <property type="project" value="UniProtKB-SubCell"/>
</dbReference>
<comment type="catalytic activity">
    <reaction evidence="5">
        <text>a quinone + NADH + 5 H(+)(in) = a quinol + NAD(+) + 4 H(+)(out)</text>
        <dbReference type="Rhea" id="RHEA:57888"/>
        <dbReference type="ChEBI" id="CHEBI:15378"/>
        <dbReference type="ChEBI" id="CHEBI:24646"/>
        <dbReference type="ChEBI" id="CHEBI:57540"/>
        <dbReference type="ChEBI" id="CHEBI:57945"/>
        <dbReference type="ChEBI" id="CHEBI:132124"/>
    </reaction>
</comment>
<keyword evidence="5" id="KW-1003">Cell membrane</keyword>
<dbReference type="InterPro" id="IPR001750">
    <property type="entry name" value="ND/Mrp_TM"/>
</dbReference>
<keyword evidence="5" id="KW-0874">Quinone</keyword>
<sequence length="500" mass="51310">MPQFSSADLLALAPALVLTAGALVLLMLEVFQDSDKRGYQAWFTAAVAGLAGLTALPMLGADPHPIVAVAGRAPFAVADNFGAFIALIVCAGLAISSLVAGSFLHARNANRGEYYALAMFGAVGMVLLGQGTDLLFIFVAIEIMSVSTYALAAFLRRGAKPAEAAFKYFLLGAFSTAIYLYGAALVYGATGGKTALADIANASGGGLLLAAGLCLVSVGFLFKVAAAPFHMWTPDVYEGAPTPVTAFMAVGVKAAAFAALVRVLTIGFGGETLASPETGWGNVVGVLALATMLVGNLLAVPQRSVKRLLAYSSIAHAGYLLLGVAAAAVPSVRAVAGEGILYYLAAYTFTGVGAFAVVAAIERLDGEGPMTWDLDRFAGLAKRRPAMALAMALFMMSLAGIPPTAGFIGKLYIFRAAIDAKLYGLAVAGVLTSVVGVYYYLRVVVYMYMREQEGVQHPIPESRPAMAVALAAAAIGTVLLGILPSLIGDAASASALVLGG</sequence>
<evidence type="ECO:0000256" key="3">
    <source>
        <dbReference type="ARBA" id="ARBA00022989"/>
    </source>
</evidence>
<dbReference type="AlphaFoldDB" id="A0A0K1P810"/>
<dbReference type="NCBIfam" id="TIGR01770">
    <property type="entry name" value="NDH_I_N"/>
    <property type="match status" value="1"/>
</dbReference>
<dbReference type="EMBL" id="CP012332">
    <property type="protein sequence ID" value="AKU89673.1"/>
    <property type="molecule type" value="Genomic_DNA"/>
</dbReference>
<evidence type="ECO:0000259" key="7">
    <source>
        <dbReference type="Pfam" id="PF00361"/>
    </source>
</evidence>
<dbReference type="EC" id="7.1.1.-" evidence="5"/>
<comment type="subcellular location">
    <subcellularLocation>
        <location evidence="5">Cell membrane</location>
        <topology evidence="5">Multi-pass membrane protein</topology>
    </subcellularLocation>
    <subcellularLocation>
        <location evidence="1">Endomembrane system</location>
        <topology evidence="1">Multi-pass membrane protein</topology>
    </subcellularLocation>
    <subcellularLocation>
        <location evidence="6">Membrane</location>
        <topology evidence="6">Multi-pass membrane protein</topology>
    </subcellularLocation>
</comment>
<dbReference type="Proteomes" id="UP000055590">
    <property type="component" value="Chromosome"/>
</dbReference>
<dbReference type="OrthoDB" id="9805769at2"/>
<feature type="transmembrane region" description="Helical" evidence="5">
    <location>
        <begin position="81"/>
        <end position="100"/>
    </location>
</feature>
<dbReference type="KEGG" id="vin:AKJ08_0060"/>
<keyword evidence="5" id="KW-1278">Translocase</keyword>
<keyword evidence="9" id="KW-1185">Reference proteome</keyword>
<keyword evidence="5 8" id="KW-0830">Ubiquinone</keyword>
<evidence type="ECO:0000313" key="8">
    <source>
        <dbReference type="EMBL" id="AKU89673.1"/>
    </source>
</evidence>
<comment type="subunit">
    <text evidence="5">NDH-1 is composed of 14 different subunits. Subunits NuoA, H, J, K, L, M, N constitute the membrane sector of the complex.</text>
</comment>
<dbReference type="GO" id="GO:0005886">
    <property type="term" value="C:plasma membrane"/>
    <property type="evidence" value="ECO:0007669"/>
    <property type="project" value="UniProtKB-SubCell"/>
</dbReference>
<evidence type="ECO:0000256" key="2">
    <source>
        <dbReference type="ARBA" id="ARBA00022692"/>
    </source>
</evidence>
<keyword evidence="4 5" id="KW-0472">Membrane</keyword>
<dbReference type="RefSeq" id="WP_050724234.1">
    <property type="nucleotide sequence ID" value="NZ_CP012332.1"/>
</dbReference>
<keyword evidence="5" id="KW-0813">Transport</keyword>
<feature type="transmembrane region" description="Helical" evidence="5">
    <location>
        <begin position="168"/>
        <end position="187"/>
    </location>
</feature>
<protein>
    <recommendedName>
        <fullName evidence="5">NADH-quinone oxidoreductase subunit N</fullName>
        <ecNumber evidence="5">7.1.1.-</ecNumber>
    </recommendedName>
    <alternativeName>
        <fullName evidence="5">NADH dehydrogenase I subunit N</fullName>
    </alternativeName>
    <alternativeName>
        <fullName evidence="5">NDH-1 subunit N</fullName>
    </alternativeName>
</protein>
<dbReference type="GO" id="GO:0048038">
    <property type="term" value="F:quinone binding"/>
    <property type="evidence" value="ECO:0007669"/>
    <property type="project" value="UniProtKB-KW"/>
</dbReference>
<dbReference type="PANTHER" id="PTHR22773">
    <property type="entry name" value="NADH DEHYDROGENASE"/>
    <property type="match status" value="1"/>
</dbReference>
<dbReference type="HAMAP" id="MF_00445">
    <property type="entry name" value="NDH1_NuoN_1"/>
    <property type="match status" value="1"/>
</dbReference>
<evidence type="ECO:0000313" key="9">
    <source>
        <dbReference type="Proteomes" id="UP000055590"/>
    </source>
</evidence>
<dbReference type="Pfam" id="PF00361">
    <property type="entry name" value="Proton_antipo_M"/>
    <property type="match status" value="1"/>
</dbReference>